<feature type="signal peptide" evidence="3">
    <location>
        <begin position="1"/>
        <end position="21"/>
    </location>
</feature>
<evidence type="ECO:0000313" key="5">
    <source>
        <dbReference type="Proteomes" id="UP000635606"/>
    </source>
</evidence>
<dbReference type="PANTHER" id="PTHR37313:SF4">
    <property type="entry name" value="CONSERVED MEMBRANE PROTEIN-RELATED"/>
    <property type="match status" value="1"/>
</dbReference>
<dbReference type="EMBL" id="BOPH01000017">
    <property type="protein sequence ID" value="GIJ66352.1"/>
    <property type="molecule type" value="Genomic_DNA"/>
</dbReference>
<keyword evidence="2" id="KW-0175">Coiled coil</keyword>
<sequence>MLVPIVALLAGLLVTTTANTAAGTELRNDRRPELTNLIEKRQQDVSAAEERADRLRRDVEALTGGIGKTDAGVAQQQGEAADREAAAGLTALRGPGVTVRMNDAPRRPDGTRPANASADDLVVHQQDVQAVVNALWAGGAEAMMIMGVRIIATSAVRCVGNTLLLDGRVHSPPFVITAIGDPGRLQRSLDESGGVRLFRNAAADFGLGYEVRVEGDVTVPAYHGSLALPGAKVPE</sequence>
<reference evidence="4" key="1">
    <citation type="submission" date="2021-01" db="EMBL/GenBank/DDBJ databases">
        <title>Whole genome shotgun sequence of Virgisporangium ochraceum NBRC 16418.</title>
        <authorList>
            <person name="Komaki H."/>
            <person name="Tamura T."/>
        </authorList>
    </citation>
    <scope>NUCLEOTIDE SEQUENCE</scope>
    <source>
        <strain evidence="4">NBRC 16418</strain>
    </source>
</reference>
<comment type="caution">
    <text evidence="4">The sequence shown here is derived from an EMBL/GenBank/DDBJ whole genome shotgun (WGS) entry which is preliminary data.</text>
</comment>
<evidence type="ECO:0000256" key="2">
    <source>
        <dbReference type="SAM" id="Coils"/>
    </source>
</evidence>
<name>A0A8J3ZNV6_9ACTN</name>
<feature type="chain" id="PRO_5038932354" evidence="3">
    <location>
        <begin position="22"/>
        <end position="235"/>
    </location>
</feature>
<feature type="coiled-coil region" evidence="2">
    <location>
        <begin position="38"/>
        <end position="65"/>
    </location>
</feature>
<accession>A0A8J3ZNV6</accession>
<dbReference type="InterPro" id="IPR010273">
    <property type="entry name" value="DUF881"/>
</dbReference>
<keyword evidence="5" id="KW-1185">Reference proteome</keyword>
<evidence type="ECO:0000313" key="4">
    <source>
        <dbReference type="EMBL" id="GIJ66352.1"/>
    </source>
</evidence>
<dbReference type="PANTHER" id="PTHR37313">
    <property type="entry name" value="UPF0749 PROTEIN RV1825"/>
    <property type="match status" value="1"/>
</dbReference>
<comment type="similarity">
    <text evidence="1">Belongs to the UPF0749 family.</text>
</comment>
<dbReference type="AlphaFoldDB" id="A0A8J3ZNV6"/>
<protein>
    <submittedName>
        <fullName evidence="4">Membrane protein</fullName>
    </submittedName>
</protein>
<gene>
    <name evidence="4" type="ORF">Voc01_012690</name>
</gene>
<evidence type="ECO:0000256" key="3">
    <source>
        <dbReference type="SAM" id="SignalP"/>
    </source>
</evidence>
<dbReference type="Proteomes" id="UP000635606">
    <property type="component" value="Unassembled WGS sequence"/>
</dbReference>
<dbReference type="GO" id="GO:0005886">
    <property type="term" value="C:plasma membrane"/>
    <property type="evidence" value="ECO:0007669"/>
    <property type="project" value="TreeGrafter"/>
</dbReference>
<keyword evidence="3" id="KW-0732">Signal</keyword>
<dbReference type="Gene3D" id="3.30.70.1880">
    <property type="entry name" value="Protein of unknown function DUF881"/>
    <property type="match status" value="1"/>
</dbReference>
<dbReference type="Pfam" id="PF05949">
    <property type="entry name" value="DUF881"/>
    <property type="match status" value="1"/>
</dbReference>
<organism evidence="4 5">
    <name type="scientific">Virgisporangium ochraceum</name>
    <dbReference type="NCBI Taxonomy" id="65505"/>
    <lineage>
        <taxon>Bacteria</taxon>
        <taxon>Bacillati</taxon>
        <taxon>Actinomycetota</taxon>
        <taxon>Actinomycetes</taxon>
        <taxon>Micromonosporales</taxon>
        <taxon>Micromonosporaceae</taxon>
        <taxon>Virgisporangium</taxon>
    </lineage>
</organism>
<evidence type="ECO:0000256" key="1">
    <source>
        <dbReference type="ARBA" id="ARBA00009108"/>
    </source>
</evidence>
<proteinExistence type="inferred from homology"/>